<evidence type="ECO:0000313" key="1">
    <source>
        <dbReference type="EMBL" id="ATA65651.1"/>
    </source>
</evidence>
<proteinExistence type="predicted"/>
<evidence type="ECO:0000313" key="2">
    <source>
        <dbReference type="Proteomes" id="UP000223363"/>
    </source>
</evidence>
<reference evidence="2" key="1">
    <citation type="submission" date="2017-06" db="EMBL/GenBank/DDBJ databases">
        <authorList>
            <person name="Zhao X."/>
        </authorList>
    </citation>
    <scope>NUCLEOTIDE SEQUENCE [LARGE SCALE GENOMIC DNA]</scope>
</reference>
<sequence>MATVHASLNGYGYTKDPTIIADELFGESIYSRRSQTEIYFGKIVSLDDMIRQFSDRPTELCKELEDQYTELFGRHFVDVRVQATSEEPEGKDTFNVVLKIRYLRDGIRYDFARVIEHYDGVVKEITRILDK</sequence>
<accession>A0A289YW34</accession>
<name>A0A289YW34_9CAUD</name>
<organism evidence="1 2">
    <name type="scientific">Serratia phage vB_SmaM_ 2050HW</name>
    <dbReference type="NCBI Taxonomy" id="2024252"/>
    <lineage>
        <taxon>Viruses</taxon>
        <taxon>Duplodnaviria</taxon>
        <taxon>Heunggongvirae</taxon>
        <taxon>Uroviricota</taxon>
        <taxon>Caudoviricetes</taxon>
        <taxon>Chimalliviridae</taxon>
        <taxon>Moabitevirus</taxon>
        <taxon>Moabitevirus mv2050HW</taxon>
    </lineage>
</organism>
<dbReference type="Proteomes" id="UP000223363">
    <property type="component" value="Segment"/>
</dbReference>
<protein>
    <submittedName>
        <fullName evidence="1">Uncharacterized protein</fullName>
    </submittedName>
</protein>
<dbReference type="EMBL" id="MF285618">
    <property type="protein sequence ID" value="ATA65651.1"/>
    <property type="molecule type" value="Genomic_DNA"/>
</dbReference>
<gene>
    <name evidence="1" type="ORF">2050HW_00316</name>
</gene>
<keyword evidence="2" id="KW-1185">Reference proteome</keyword>